<proteinExistence type="inferred from homology"/>
<sequence length="214" mass="23267">MQQCVAPSTSLLFLLLCCCCCCCCCNCFFLPKASLGRGRPETYLTKPTSSRDIVNQTCEKCYELSQTLSYAFCWAALGPIPIAHMTNVEGLAVISMELALQNATNTVSTITELLKDMSLDPFTTLSLKRCLELYGGTVPILVDSIGAFMMGQYGTSAMWLSGVMEAASNCEDGFGKRTSEASPLSQENWRLFQLSDIAICIIHLLSFPSATTPS</sequence>
<keyword evidence="6" id="KW-1185">Reference proteome</keyword>
<evidence type="ECO:0000256" key="2">
    <source>
        <dbReference type="ARBA" id="ARBA00023157"/>
    </source>
</evidence>
<reference evidence="5 6" key="1">
    <citation type="journal article" date="2023" name="Hortic Res">
        <title>Pangenome of water caltrop reveals structural variations and asymmetric subgenome divergence after allopolyploidization.</title>
        <authorList>
            <person name="Zhang X."/>
            <person name="Chen Y."/>
            <person name="Wang L."/>
            <person name="Yuan Y."/>
            <person name="Fang M."/>
            <person name="Shi L."/>
            <person name="Lu R."/>
            <person name="Comes H.P."/>
            <person name="Ma Y."/>
            <person name="Chen Y."/>
            <person name="Huang G."/>
            <person name="Zhou Y."/>
            <person name="Zheng Z."/>
            <person name="Qiu Y."/>
        </authorList>
    </citation>
    <scope>NUCLEOTIDE SEQUENCE [LARGE SCALE GENOMIC DNA]</scope>
    <source>
        <strain evidence="5">F231</strain>
    </source>
</reference>
<feature type="domain" description="Pectinesterase inhibitor" evidence="4">
    <location>
        <begin position="49"/>
        <end position="201"/>
    </location>
</feature>
<dbReference type="PANTHER" id="PTHR35357">
    <property type="entry name" value="OS02G0537100 PROTEIN"/>
    <property type="match status" value="1"/>
</dbReference>
<dbReference type="Pfam" id="PF04043">
    <property type="entry name" value="PMEI"/>
    <property type="match status" value="1"/>
</dbReference>
<comment type="caution">
    <text evidence="5">The sequence shown here is derived from an EMBL/GenBank/DDBJ whole genome shotgun (WGS) entry which is preliminary data.</text>
</comment>
<protein>
    <recommendedName>
        <fullName evidence="4">Pectinesterase inhibitor domain-containing protein</fullName>
    </recommendedName>
</protein>
<dbReference type="InterPro" id="IPR034088">
    <property type="entry name" value="Pla_a_1-like"/>
</dbReference>
<dbReference type="GO" id="GO:0004857">
    <property type="term" value="F:enzyme inhibitor activity"/>
    <property type="evidence" value="ECO:0007669"/>
    <property type="project" value="InterPro"/>
</dbReference>
<dbReference type="Gene3D" id="1.20.140.40">
    <property type="entry name" value="Invertase/pectin methylesterase inhibitor family protein"/>
    <property type="match status" value="1"/>
</dbReference>
<accession>A0AAN7MJZ3</accession>
<dbReference type="InterPro" id="IPR006501">
    <property type="entry name" value="Pectinesterase_inhib_dom"/>
</dbReference>
<dbReference type="EMBL" id="JAXQNO010000003">
    <property type="protein sequence ID" value="KAK4800692.1"/>
    <property type="molecule type" value="Genomic_DNA"/>
</dbReference>
<dbReference type="AlphaFoldDB" id="A0AAN7MJZ3"/>
<comment type="similarity">
    <text evidence="3">Belongs to the PMEI family.</text>
</comment>
<evidence type="ECO:0000256" key="3">
    <source>
        <dbReference type="ARBA" id="ARBA00038471"/>
    </source>
</evidence>
<gene>
    <name evidence="5" type="ORF">SAY86_021179</name>
</gene>
<dbReference type="InterPro" id="IPR035513">
    <property type="entry name" value="Invertase/methylesterase_inhib"/>
</dbReference>
<evidence type="ECO:0000313" key="5">
    <source>
        <dbReference type="EMBL" id="KAK4800692.1"/>
    </source>
</evidence>
<evidence type="ECO:0000313" key="6">
    <source>
        <dbReference type="Proteomes" id="UP001346149"/>
    </source>
</evidence>
<dbReference type="CDD" id="cd15795">
    <property type="entry name" value="PMEI-Pla_a_1_like"/>
    <property type="match status" value="1"/>
</dbReference>
<dbReference type="Proteomes" id="UP001346149">
    <property type="component" value="Unassembled WGS sequence"/>
</dbReference>
<dbReference type="SUPFAM" id="SSF101148">
    <property type="entry name" value="Plant invertase/pectin methylesterase inhibitor"/>
    <property type="match status" value="1"/>
</dbReference>
<dbReference type="PANTHER" id="PTHR35357:SF17">
    <property type="entry name" value="PECTINESTERASE INHIBITOR 12"/>
    <property type="match status" value="1"/>
</dbReference>
<dbReference type="NCBIfam" id="TIGR01614">
    <property type="entry name" value="PME_inhib"/>
    <property type="match status" value="1"/>
</dbReference>
<name>A0AAN7MJZ3_TRANT</name>
<evidence type="ECO:0000256" key="1">
    <source>
        <dbReference type="ARBA" id="ARBA00022729"/>
    </source>
</evidence>
<keyword evidence="1" id="KW-0732">Signal</keyword>
<dbReference type="SMART" id="SM00856">
    <property type="entry name" value="PMEI"/>
    <property type="match status" value="1"/>
</dbReference>
<dbReference type="GO" id="GO:0005576">
    <property type="term" value="C:extracellular region"/>
    <property type="evidence" value="ECO:0007669"/>
    <property type="project" value="UniProtKB-ARBA"/>
</dbReference>
<evidence type="ECO:0000259" key="4">
    <source>
        <dbReference type="SMART" id="SM00856"/>
    </source>
</evidence>
<keyword evidence="2" id="KW-1015">Disulfide bond</keyword>
<organism evidence="5 6">
    <name type="scientific">Trapa natans</name>
    <name type="common">Water chestnut</name>
    <dbReference type="NCBI Taxonomy" id="22666"/>
    <lineage>
        <taxon>Eukaryota</taxon>
        <taxon>Viridiplantae</taxon>
        <taxon>Streptophyta</taxon>
        <taxon>Embryophyta</taxon>
        <taxon>Tracheophyta</taxon>
        <taxon>Spermatophyta</taxon>
        <taxon>Magnoliopsida</taxon>
        <taxon>eudicotyledons</taxon>
        <taxon>Gunneridae</taxon>
        <taxon>Pentapetalae</taxon>
        <taxon>rosids</taxon>
        <taxon>malvids</taxon>
        <taxon>Myrtales</taxon>
        <taxon>Lythraceae</taxon>
        <taxon>Trapa</taxon>
    </lineage>
</organism>
<dbReference type="FunFam" id="1.20.140.40:FF:000002">
    <property type="entry name" value="Putative invertase inhibitor"/>
    <property type="match status" value="1"/>
</dbReference>